<reference evidence="1" key="2">
    <citation type="submission" date="2023-01" db="EMBL/GenBank/DDBJ databases">
        <authorList>
            <person name="Sun Q."/>
            <person name="Evtushenko L."/>
        </authorList>
    </citation>
    <scope>NUCLEOTIDE SEQUENCE</scope>
    <source>
        <strain evidence="1">VKM Ac-2007</strain>
    </source>
</reference>
<gene>
    <name evidence="1" type="ORF">GCM10017600_20930</name>
</gene>
<proteinExistence type="predicted"/>
<dbReference type="EMBL" id="BSEV01000003">
    <property type="protein sequence ID" value="GLK08688.1"/>
    <property type="molecule type" value="Genomic_DNA"/>
</dbReference>
<accession>A0A9W6HZ15</accession>
<evidence type="ECO:0008006" key="3">
    <source>
        <dbReference type="Google" id="ProtNLM"/>
    </source>
</evidence>
<protein>
    <recommendedName>
        <fullName evidence="3">Plasmid replication, integration and excision activator</fullName>
    </recommendedName>
</protein>
<comment type="caution">
    <text evidence="1">The sequence shown here is derived from an EMBL/GenBank/DDBJ whole genome shotgun (WGS) entry which is preliminary data.</text>
</comment>
<dbReference type="Proteomes" id="UP001143474">
    <property type="component" value="Unassembled WGS sequence"/>
</dbReference>
<keyword evidence="2" id="KW-1185">Reference proteome</keyword>
<evidence type="ECO:0000313" key="1">
    <source>
        <dbReference type="EMBL" id="GLK08688.1"/>
    </source>
</evidence>
<dbReference type="AlphaFoldDB" id="A0A9W6HZ15"/>
<name>A0A9W6HZ15_9ACTN</name>
<reference evidence="1" key="1">
    <citation type="journal article" date="2014" name="Int. J. Syst. Evol. Microbiol.">
        <title>Complete genome sequence of Corynebacterium casei LMG S-19264T (=DSM 44701T), isolated from a smear-ripened cheese.</title>
        <authorList>
            <consortium name="US DOE Joint Genome Institute (JGI-PGF)"/>
            <person name="Walter F."/>
            <person name="Albersmeier A."/>
            <person name="Kalinowski J."/>
            <person name="Ruckert C."/>
        </authorList>
    </citation>
    <scope>NUCLEOTIDE SEQUENCE</scope>
    <source>
        <strain evidence="1">VKM Ac-2007</strain>
    </source>
</reference>
<sequence length="150" mass="15606">MALQGPIPVAHEHVFPHGCYVTGEVSQVMDFEASTPDRQVPARDKTTGLPVWQVPVMDGDPSVKVAAKSLAVKIIAVDEPVVPPVPPALEALGLSMVPVVFEGLAVVPWINGSGDRVRLAYSYRASGLRGVVPSAGAAGAGKGKMPFNGE</sequence>
<organism evidence="1 2">
    <name type="scientific">Streptosporangium carneum</name>
    <dbReference type="NCBI Taxonomy" id="47481"/>
    <lineage>
        <taxon>Bacteria</taxon>
        <taxon>Bacillati</taxon>
        <taxon>Actinomycetota</taxon>
        <taxon>Actinomycetes</taxon>
        <taxon>Streptosporangiales</taxon>
        <taxon>Streptosporangiaceae</taxon>
        <taxon>Streptosporangium</taxon>
    </lineage>
</organism>
<evidence type="ECO:0000313" key="2">
    <source>
        <dbReference type="Proteomes" id="UP001143474"/>
    </source>
</evidence>